<dbReference type="InterPro" id="IPR008656">
    <property type="entry name" value="Inositol_tetrakis-P_1-kinase"/>
</dbReference>
<evidence type="ECO:0000256" key="9">
    <source>
        <dbReference type="ARBA" id="ARBA00022842"/>
    </source>
</evidence>
<name>A0A8T2JXY6_9PIPI</name>
<dbReference type="Pfam" id="PF05770">
    <property type="entry name" value="Ins134_P3_kin"/>
    <property type="match status" value="1"/>
</dbReference>
<evidence type="ECO:0000256" key="7">
    <source>
        <dbReference type="ARBA" id="ARBA00022777"/>
    </source>
</evidence>
<dbReference type="GO" id="GO:0005524">
    <property type="term" value="F:ATP binding"/>
    <property type="evidence" value="ECO:0007669"/>
    <property type="project" value="UniProtKB-KW"/>
</dbReference>
<dbReference type="InterPro" id="IPR040464">
    <property type="entry name" value="InsP(3)kin_ATP-grasp"/>
</dbReference>
<dbReference type="SUPFAM" id="SSF56059">
    <property type="entry name" value="Glutathione synthetase ATP-binding domain-like"/>
    <property type="match status" value="1"/>
</dbReference>
<evidence type="ECO:0000313" key="11">
    <source>
        <dbReference type="EMBL" id="KAG8448878.1"/>
    </source>
</evidence>
<dbReference type="Proteomes" id="UP000812440">
    <property type="component" value="Chromosome 8_10"/>
</dbReference>
<dbReference type="GO" id="GO:0052725">
    <property type="term" value="F:inositol-1,3,4-trisphosphate 6-kinase activity"/>
    <property type="evidence" value="ECO:0007669"/>
    <property type="project" value="InterPro"/>
</dbReference>
<dbReference type="EMBL" id="JAACNH010000003">
    <property type="protein sequence ID" value="KAG8448878.1"/>
    <property type="molecule type" value="Genomic_DNA"/>
</dbReference>
<reference evidence="11" key="1">
    <citation type="thesis" date="2020" institute="ProQuest LLC" country="789 East Eisenhower Parkway, Ann Arbor, MI, USA">
        <title>Comparative Genomics and Chromosome Evolution.</title>
        <authorList>
            <person name="Mudd A.B."/>
        </authorList>
    </citation>
    <scope>NUCLEOTIDE SEQUENCE</scope>
    <source>
        <strain evidence="11">Female2</strain>
        <tissue evidence="11">Blood</tissue>
    </source>
</reference>
<dbReference type="AlphaFoldDB" id="A0A8T2JXY6"/>
<evidence type="ECO:0000259" key="10">
    <source>
        <dbReference type="Pfam" id="PF05770"/>
    </source>
</evidence>
<dbReference type="PANTHER" id="PTHR14217:SF42">
    <property type="entry name" value="INOSITOL-TETRAKISPHOSPHATE 1-KINASE"/>
    <property type="match status" value="1"/>
</dbReference>
<keyword evidence="5" id="KW-0479">Metal-binding</keyword>
<organism evidence="11 12">
    <name type="scientific">Hymenochirus boettgeri</name>
    <name type="common">Congo dwarf clawed frog</name>
    <dbReference type="NCBI Taxonomy" id="247094"/>
    <lineage>
        <taxon>Eukaryota</taxon>
        <taxon>Metazoa</taxon>
        <taxon>Chordata</taxon>
        <taxon>Craniata</taxon>
        <taxon>Vertebrata</taxon>
        <taxon>Euteleostomi</taxon>
        <taxon>Amphibia</taxon>
        <taxon>Batrachia</taxon>
        <taxon>Anura</taxon>
        <taxon>Pipoidea</taxon>
        <taxon>Pipidae</taxon>
        <taxon>Pipinae</taxon>
        <taxon>Hymenochirus</taxon>
    </lineage>
</organism>
<evidence type="ECO:0000256" key="1">
    <source>
        <dbReference type="ARBA" id="ARBA00001946"/>
    </source>
</evidence>
<keyword evidence="12" id="KW-1185">Reference proteome</keyword>
<dbReference type="GO" id="GO:0047325">
    <property type="term" value="F:inositol-3,4,5,6-tetrakisphosphate 1-kinase activity"/>
    <property type="evidence" value="ECO:0007669"/>
    <property type="project" value="InterPro"/>
</dbReference>
<keyword evidence="6" id="KW-0547">Nucleotide-binding</keyword>
<dbReference type="GO" id="GO:0052726">
    <property type="term" value="F:inositol-1,3,4-trisphosphate 5-kinase activity"/>
    <property type="evidence" value="ECO:0007669"/>
    <property type="project" value="InterPro"/>
</dbReference>
<evidence type="ECO:0000256" key="2">
    <source>
        <dbReference type="ARBA" id="ARBA00009601"/>
    </source>
</evidence>
<dbReference type="GO" id="GO:0000287">
    <property type="term" value="F:magnesium ion binding"/>
    <property type="evidence" value="ECO:0007669"/>
    <property type="project" value="InterPro"/>
</dbReference>
<evidence type="ECO:0000256" key="8">
    <source>
        <dbReference type="ARBA" id="ARBA00022840"/>
    </source>
</evidence>
<evidence type="ECO:0000256" key="5">
    <source>
        <dbReference type="ARBA" id="ARBA00022723"/>
    </source>
</evidence>
<comment type="similarity">
    <text evidence="2">Belongs to the ITPK1 family.</text>
</comment>
<proteinExistence type="inferred from homology"/>
<evidence type="ECO:0000256" key="4">
    <source>
        <dbReference type="ARBA" id="ARBA00022679"/>
    </source>
</evidence>
<keyword evidence="9" id="KW-0460">Magnesium</keyword>
<comment type="caution">
    <text evidence="11">The sequence shown here is derived from an EMBL/GenBank/DDBJ whole genome shotgun (WGS) entry which is preliminary data.</text>
</comment>
<evidence type="ECO:0000256" key="6">
    <source>
        <dbReference type="ARBA" id="ARBA00022741"/>
    </source>
</evidence>
<evidence type="ECO:0000256" key="3">
    <source>
        <dbReference type="ARBA" id="ARBA00012017"/>
    </source>
</evidence>
<evidence type="ECO:0000313" key="12">
    <source>
        <dbReference type="Proteomes" id="UP000812440"/>
    </source>
</evidence>
<accession>A0A8T2JXY6</accession>
<dbReference type="PANTHER" id="PTHR14217">
    <property type="entry name" value="INOSITOL-TETRAKISPHOSPHATE 1-KINASE"/>
    <property type="match status" value="1"/>
</dbReference>
<dbReference type="Gene3D" id="3.30.470.20">
    <property type="entry name" value="ATP-grasp fold, B domain"/>
    <property type="match status" value="1"/>
</dbReference>
<protein>
    <recommendedName>
        <fullName evidence="3">inositol-1,3,4-trisphosphate 5/6-kinase</fullName>
        <ecNumber evidence="3">2.7.1.159</ecNumber>
    </recommendedName>
</protein>
<feature type="domain" description="Inositol 1,3,4-trisphosphate 5/6-kinase ATP-grasp" evidence="10">
    <location>
        <begin position="1"/>
        <end position="147"/>
    </location>
</feature>
<sequence>MSLIFNESGLNEVAPPCVLQSFINHSATLYKVFVVGSQHFVVQRPSLRNFPLGETDQSTIFFDSHQVSKAESCSYLSEPLQTKEVLPPSELVVNQVVQGLQNALGMSLFGVDIIVDSQTGRCAVIDVNAFPGYEGVPGFFPALFSHVNKILKINNKPLASSSQSSETNQPSENIGQQALGFVCRKQSSDKWPVQNNISRIVQERCYSQPLF</sequence>
<gene>
    <name evidence="11" type="ORF">GDO86_015811</name>
</gene>
<dbReference type="OrthoDB" id="25308at2759"/>
<keyword evidence="7" id="KW-0418">Kinase</keyword>
<dbReference type="EC" id="2.7.1.159" evidence="3"/>
<dbReference type="GO" id="GO:0032957">
    <property type="term" value="P:inositol trisphosphate metabolic process"/>
    <property type="evidence" value="ECO:0007669"/>
    <property type="project" value="InterPro"/>
</dbReference>
<keyword evidence="8" id="KW-0067">ATP-binding</keyword>
<comment type="cofactor">
    <cofactor evidence="1">
        <name>Mg(2+)</name>
        <dbReference type="ChEBI" id="CHEBI:18420"/>
    </cofactor>
</comment>
<keyword evidence="4" id="KW-0808">Transferase</keyword>
<dbReference type="GO" id="GO:0005737">
    <property type="term" value="C:cytoplasm"/>
    <property type="evidence" value="ECO:0007669"/>
    <property type="project" value="TreeGrafter"/>
</dbReference>